<feature type="compositionally biased region" description="Polar residues" evidence="2">
    <location>
        <begin position="947"/>
        <end position="957"/>
    </location>
</feature>
<dbReference type="Gene3D" id="1.10.555.10">
    <property type="entry name" value="Rho GTPase activation protein"/>
    <property type="match status" value="1"/>
</dbReference>
<feature type="compositionally biased region" description="Pro residues" evidence="2">
    <location>
        <begin position="1048"/>
        <end position="1058"/>
    </location>
</feature>
<feature type="compositionally biased region" description="Low complexity" evidence="2">
    <location>
        <begin position="1145"/>
        <end position="1173"/>
    </location>
</feature>
<dbReference type="PANTHER" id="PTHR15228">
    <property type="entry name" value="SPERMATHECAL PHYSIOLOGY VARIANT"/>
    <property type="match status" value="1"/>
</dbReference>
<dbReference type="InterPro" id="IPR027267">
    <property type="entry name" value="AH/BAR_dom_sf"/>
</dbReference>
<feature type="region of interest" description="Disordered" evidence="2">
    <location>
        <begin position="903"/>
        <end position="1194"/>
    </location>
</feature>
<dbReference type="PROSITE" id="PS50238">
    <property type="entry name" value="RHOGAP"/>
    <property type="match status" value="1"/>
</dbReference>
<name>A0AAN6JMZ8_9BASI</name>
<dbReference type="InterPro" id="IPR000198">
    <property type="entry name" value="RhoGAP_dom"/>
</dbReference>
<dbReference type="Proteomes" id="UP001176521">
    <property type="component" value="Unassembled WGS sequence"/>
</dbReference>
<reference evidence="4" key="1">
    <citation type="journal article" date="2023" name="PhytoFront">
        <title>Draft Genome Resources of Seven Strains of Tilletia horrida, Causal Agent of Kernel Smut of Rice.</title>
        <authorList>
            <person name="Khanal S."/>
            <person name="Antony Babu S."/>
            <person name="Zhou X.G."/>
        </authorList>
    </citation>
    <scope>NUCLEOTIDE SEQUENCE</scope>
    <source>
        <strain evidence="4">TX3</strain>
    </source>
</reference>
<feature type="compositionally biased region" description="Low complexity" evidence="2">
    <location>
        <begin position="269"/>
        <end position="280"/>
    </location>
</feature>
<evidence type="ECO:0000259" key="3">
    <source>
        <dbReference type="PROSITE" id="PS50238"/>
    </source>
</evidence>
<feature type="compositionally biased region" description="Pro residues" evidence="2">
    <location>
        <begin position="1174"/>
        <end position="1185"/>
    </location>
</feature>
<dbReference type="SUPFAM" id="SSF48350">
    <property type="entry name" value="GTPase activation domain, GAP"/>
    <property type="match status" value="1"/>
</dbReference>
<sequence>MDHAFSSSSSSSASAAASAAAAAAASLVRKSHDALPQSQYRTAAGLASVLTSALQSMLAEADAYSALFEARIKHEENFMLALRNAIDKQNEVDVKAEAKSPSAYMALFAAGSATLRATWREFRDNQTREIEMRQSLVDSLKTNVVAPLQSFRESQERIRRRVKEDLKASMADYDQMRDHTLPRLRKTYEKKCEQLEQLRGQQQAIDDQRALLSQPSSAMQVPTMGTLRDYASPSTTAVGGASEADDLPSAPGMAQTTSQSSAPEHRTYASSPSEPSAAAAGLQTTRSDINLSTSPSSPPLNLEKTKLSLREALRTKEGREAAIKDAPKKLQGFINRMREGSSDRHSAPGGAGMRDRDGSEGPVGMGGGAGGVGGSTVGGGGGGSGGGIGSTLENAAAGLVRGASAAKTIQNIALRVVQVKKESEDADRAYRKAVFDLETLRIRRSKTLSAAVTSVVECRRELNRTAQTVLLQAERAALSTAHSAVSVHDRTEEIVERAIGPMAIEAVELESGLTAVMQDDEEPVPYINFWHGRAQVIFGISLTDYAFSHQRGRIIQPPTIVMKCISYIEAHGLEQQGIYRISARHSAIQALLAAVEKDEEGLDLEALKPDLPAVAGLLKLYLRELPEPVMSMPWEERIKYTHERDEHIRSGFSTLKGRIRRLPAINNVTLKAIIFHLANVAAHADKNSMNESNLAVIFGPVLLSEADHETTSLAAAMEEDRVVEDLIRHAPQIFDAGPVDPNVTAITTATMAHGGVTLVTSGPDGSPAIAIPAVPLSASLPGLAGASSVSDQPLLPGAAGLKRSNAIVPGDSTVSPPRRELHLQPHAGAAAMSLARPGAPLLPPVQTSPMAPLDLDPMEQMAAQAAIADSSSSSLSSSAVLRPEESPGLAAAVQYNASPSLHSADADANAADADDADSAQLVSRSSTVRQPPGASYQQQRDAPAHLRSQSRSGSGSENGAPGLGSSSQYASPIGHSASSAGPSTAKPWATEGMRSGSTSSASSMGGMGAGVAGAGVLNPWADRARGASGESAPSPSSASNSSGFSMPRPLPVPAPAPAPISQFQPPGATAAVPITVEPQAMSAAALATSGEIEPSAGPEGSVRMPGASPFGPSDSDPKPTAVAAPYPPPVSELIFTRPPPPPQTLSSNSNFSSGLGMSTTTTTTTTAAAAAARPPLPPRPIPLNAPVPRDSGEVGVDALTAVELQRE</sequence>
<feature type="compositionally biased region" description="Gly residues" evidence="2">
    <location>
        <begin position="361"/>
        <end position="378"/>
    </location>
</feature>
<evidence type="ECO:0000313" key="5">
    <source>
        <dbReference type="Proteomes" id="UP001176521"/>
    </source>
</evidence>
<evidence type="ECO:0000256" key="1">
    <source>
        <dbReference type="ARBA" id="ARBA00022468"/>
    </source>
</evidence>
<feature type="compositionally biased region" description="Low complexity" evidence="2">
    <location>
        <begin position="992"/>
        <end position="1004"/>
    </location>
</feature>
<evidence type="ECO:0000256" key="2">
    <source>
        <dbReference type="SAM" id="MobiDB-lite"/>
    </source>
</evidence>
<dbReference type="GO" id="GO:0007165">
    <property type="term" value="P:signal transduction"/>
    <property type="evidence" value="ECO:0007669"/>
    <property type="project" value="InterPro"/>
</dbReference>
<dbReference type="SMART" id="SM00324">
    <property type="entry name" value="RhoGAP"/>
    <property type="match status" value="1"/>
</dbReference>
<feature type="compositionally biased region" description="Low complexity" evidence="2">
    <location>
        <begin position="1026"/>
        <end position="1047"/>
    </location>
</feature>
<feature type="region of interest" description="Disordered" evidence="2">
    <location>
        <begin position="227"/>
        <end position="282"/>
    </location>
</feature>
<dbReference type="SUPFAM" id="SSF103657">
    <property type="entry name" value="BAR/IMD domain-like"/>
    <property type="match status" value="1"/>
</dbReference>
<feature type="compositionally biased region" description="Polar residues" evidence="2">
    <location>
        <begin position="920"/>
        <end position="940"/>
    </location>
</feature>
<keyword evidence="1" id="KW-0343">GTPase activation</keyword>
<proteinExistence type="predicted"/>
<gene>
    <name evidence="4" type="ORF">OC842_000599</name>
</gene>
<comment type="caution">
    <text evidence="4">The sequence shown here is derived from an EMBL/GenBank/DDBJ whole genome shotgun (WGS) entry which is preliminary data.</text>
</comment>
<dbReference type="GO" id="GO:0005096">
    <property type="term" value="F:GTPase activator activity"/>
    <property type="evidence" value="ECO:0007669"/>
    <property type="project" value="UniProtKB-KW"/>
</dbReference>
<protein>
    <recommendedName>
        <fullName evidence="3">Rho-GAP domain-containing protein</fullName>
    </recommendedName>
</protein>
<organism evidence="4 5">
    <name type="scientific">Tilletia horrida</name>
    <dbReference type="NCBI Taxonomy" id="155126"/>
    <lineage>
        <taxon>Eukaryota</taxon>
        <taxon>Fungi</taxon>
        <taxon>Dikarya</taxon>
        <taxon>Basidiomycota</taxon>
        <taxon>Ustilaginomycotina</taxon>
        <taxon>Exobasidiomycetes</taxon>
        <taxon>Tilletiales</taxon>
        <taxon>Tilletiaceae</taxon>
        <taxon>Tilletia</taxon>
    </lineage>
</organism>
<accession>A0AAN6JMZ8</accession>
<dbReference type="InterPro" id="IPR008936">
    <property type="entry name" value="Rho_GTPase_activation_prot"/>
</dbReference>
<feature type="compositionally biased region" description="Polar residues" evidence="2">
    <location>
        <begin position="964"/>
        <end position="982"/>
    </location>
</feature>
<dbReference type="Gene3D" id="1.20.1270.60">
    <property type="entry name" value="Arfaptin homology (AH) domain/BAR domain"/>
    <property type="match status" value="1"/>
</dbReference>
<dbReference type="EMBL" id="JAPDMQ010000017">
    <property type="protein sequence ID" value="KAK0540206.1"/>
    <property type="molecule type" value="Genomic_DNA"/>
</dbReference>
<dbReference type="PANTHER" id="PTHR15228:SF25">
    <property type="entry name" value="F-BAR DOMAIN-CONTAINING PROTEIN"/>
    <property type="match status" value="1"/>
</dbReference>
<dbReference type="InterPro" id="IPR051025">
    <property type="entry name" value="RhoGAP"/>
</dbReference>
<keyword evidence="5" id="KW-1185">Reference proteome</keyword>
<evidence type="ECO:0000313" key="4">
    <source>
        <dbReference type="EMBL" id="KAK0540206.1"/>
    </source>
</evidence>
<dbReference type="Pfam" id="PF00620">
    <property type="entry name" value="RhoGAP"/>
    <property type="match status" value="1"/>
</dbReference>
<feature type="domain" description="Rho-GAP" evidence="3">
    <location>
        <begin position="540"/>
        <end position="734"/>
    </location>
</feature>
<dbReference type="AlphaFoldDB" id="A0AAN6JMZ8"/>
<feature type="region of interest" description="Disordered" evidence="2">
    <location>
        <begin position="338"/>
        <end position="378"/>
    </location>
</feature>